<dbReference type="EMBL" id="OU015566">
    <property type="protein sequence ID" value="CAG5108417.1"/>
    <property type="molecule type" value="Genomic_DNA"/>
</dbReference>
<evidence type="ECO:0000313" key="2">
    <source>
        <dbReference type="EMBL" id="CAG5108417.1"/>
    </source>
</evidence>
<proteinExistence type="predicted"/>
<accession>A0ABN7SZ62</accession>
<protein>
    <submittedName>
        <fullName evidence="2">Oidioi.mRNA.OKI2018_I69.chr1.g3785.t1.cds</fullName>
    </submittedName>
</protein>
<feature type="region of interest" description="Disordered" evidence="1">
    <location>
        <begin position="30"/>
        <end position="59"/>
    </location>
</feature>
<reference evidence="2 3" key="1">
    <citation type="submission" date="2021-04" db="EMBL/GenBank/DDBJ databases">
        <authorList>
            <person name="Bliznina A."/>
        </authorList>
    </citation>
    <scope>NUCLEOTIDE SEQUENCE [LARGE SCALE GENOMIC DNA]</scope>
</reference>
<evidence type="ECO:0000256" key="1">
    <source>
        <dbReference type="SAM" id="MobiDB-lite"/>
    </source>
</evidence>
<name>A0ABN7SZ62_OIKDI</name>
<keyword evidence="3" id="KW-1185">Reference proteome</keyword>
<sequence length="122" mass="13797">MANFVSRGIYYMDSNEEPKEVDLKELANLNLYGPKNPEGEETEKEATESAPENADPNKRDLKLTDLLKGAGAHYYFWLSNKDGGVPFKAVVEQLDCNFGKVHHRHELVSEKDQKGQSYTSFS</sequence>
<gene>
    <name evidence="2" type="ORF">OKIOD_LOCUS12550</name>
</gene>
<evidence type="ECO:0000313" key="3">
    <source>
        <dbReference type="Proteomes" id="UP001158576"/>
    </source>
</evidence>
<organism evidence="2 3">
    <name type="scientific">Oikopleura dioica</name>
    <name type="common">Tunicate</name>
    <dbReference type="NCBI Taxonomy" id="34765"/>
    <lineage>
        <taxon>Eukaryota</taxon>
        <taxon>Metazoa</taxon>
        <taxon>Chordata</taxon>
        <taxon>Tunicata</taxon>
        <taxon>Appendicularia</taxon>
        <taxon>Copelata</taxon>
        <taxon>Oikopleuridae</taxon>
        <taxon>Oikopleura</taxon>
    </lineage>
</organism>
<dbReference type="Proteomes" id="UP001158576">
    <property type="component" value="Chromosome 1"/>
</dbReference>